<organism evidence="2">
    <name type="scientific">viral metagenome</name>
    <dbReference type="NCBI Taxonomy" id="1070528"/>
    <lineage>
        <taxon>unclassified sequences</taxon>
        <taxon>metagenomes</taxon>
        <taxon>organismal metagenomes</taxon>
    </lineage>
</organism>
<proteinExistence type="predicted"/>
<dbReference type="AlphaFoldDB" id="A0A6C0JC66"/>
<protein>
    <submittedName>
        <fullName evidence="2">Uncharacterized protein</fullName>
    </submittedName>
</protein>
<feature type="transmembrane region" description="Helical" evidence="1">
    <location>
        <begin position="55"/>
        <end position="73"/>
    </location>
</feature>
<evidence type="ECO:0000313" key="2">
    <source>
        <dbReference type="EMBL" id="QHU02430.1"/>
    </source>
</evidence>
<feature type="transmembrane region" description="Helical" evidence="1">
    <location>
        <begin position="134"/>
        <end position="154"/>
    </location>
</feature>
<sequence length="155" mass="17770">MVCTTSCIVAGAFVISSIFVSLRVDKSTLKDPLFQLLSNENKQRYVTIANERKNIYLKGFGLGFIISIFALFVLNNNKMFKVNKLVNICFVLATSFSVNYFFYILHPKSDYMVLHLKDDKEKQAWLNIYKTMQFNYHLGFALGLVGMIFVGNSFC</sequence>
<keyword evidence="1" id="KW-0812">Transmembrane</keyword>
<keyword evidence="1" id="KW-1133">Transmembrane helix</keyword>
<reference evidence="2" key="1">
    <citation type="journal article" date="2020" name="Nature">
        <title>Giant virus diversity and host interactions through global metagenomics.</title>
        <authorList>
            <person name="Schulz F."/>
            <person name="Roux S."/>
            <person name="Paez-Espino D."/>
            <person name="Jungbluth S."/>
            <person name="Walsh D.A."/>
            <person name="Denef V.J."/>
            <person name="McMahon K.D."/>
            <person name="Konstantinidis K.T."/>
            <person name="Eloe-Fadrosh E.A."/>
            <person name="Kyrpides N.C."/>
            <person name="Woyke T."/>
        </authorList>
    </citation>
    <scope>NUCLEOTIDE SEQUENCE</scope>
    <source>
        <strain evidence="2">GVMAG-M-3300025880-75</strain>
    </source>
</reference>
<name>A0A6C0JC66_9ZZZZ</name>
<accession>A0A6C0JC66</accession>
<evidence type="ECO:0000256" key="1">
    <source>
        <dbReference type="SAM" id="Phobius"/>
    </source>
</evidence>
<feature type="transmembrane region" description="Helical" evidence="1">
    <location>
        <begin position="85"/>
        <end position="105"/>
    </location>
</feature>
<dbReference type="EMBL" id="MN740357">
    <property type="protein sequence ID" value="QHU02430.1"/>
    <property type="molecule type" value="Genomic_DNA"/>
</dbReference>
<keyword evidence="1" id="KW-0472">Membrane</keyword>